<keyword evidence="2" id="KW-1133">Transmembrane helix</keyword>
<keyword evidence="4" id="KW-1185">Reference proteome</keyword>
<feature type="transmembrane region" description="Helical" evidence="2">
    <location>
        <begin position="20"/>
        <end position="38"/>
    </location>
</feature>
<dbReference type="InterPro" id="IPR052534">
    <property type="entry name" value="Extracell_DNA_Util/SecSys_Comp"/>
</dbReference>
<keyword evidence="1" id="KW-0175">Coiled coil</keyword>
<feature type="coiled-coil region" evidence="1">
    <location>
        <begin position="64"/>
        <end position="98"/>
    </location>
</feature>
<comment type="caution">
    <text evidence="3">The sequence shown here is derived from an EMBL/GenBank/DDBJ whole genome shotgun (WGS) entry which is preliminary data.</text>
</comment>
<organism evidence="3 4">
    <name type="scientific">Thiovibrio frasassiensis</name>
    <dbReference type="NCBI Taxonomy" id="2984131"/>
    <lineage>
        <taxon>Bacteria</taxon>
        <taxon>Pseudomonadati</taxon>
        <taxon>Thermodesulfobacteriota</taxon>
        <taxon>Desulfobulbia</taxon>
        <taxon>Desulfobulbales</taxon>
        <taxon>Thiovibrionaceae</taxon>
        <taxon>Thiovibrio</taxon>
    </lineage>
</organism>
<dbReference type="PANTHER" id="PTHR40278">
    <property type="entry name" value="DNA UTILIZATION PROTEIN HOFN"/>
    <property type="match status" value="1"/>
</dbReference>
<evidence type="ECO:0000313" key="3">
    <source>
        <dbReference type="EMBL" id="MDG4476451.1"/>
    </source>
</evidence>
<keyword evidence="2" id="KW-0472">Membrane</keyword>
<dbReference type="PANTHER" id="PTHR40278:SF1">
    <property type="entry name" value="DNA UTILIZATION PROTEIN HOFN"/>
    <property type="match status" value="1"/>
</dbReference>
<dbReference type="EMBL" id="JAPHEH010000001">
    <property type="protein sequence ID" value="MDG4476451.1"/>
    <property type="molecule type" value="Genomic_DNA"/>
</dbReference>
<dbReference type="Pfam" id="PF05137">
    <property type="entry name" value="PilN"/>
    <property type="match status" value="1"/>
</dbReference>
<sequence length="191" mass="21494">MLERINLVPQLPLDERIRKTTLPVVGILLALVILFLAASDRILKSRISTLSQEIAVAQQRAGEITATQAKIVLLTNNIKQQKDEKERLNGQATKLTTIQERKKYFSRMLAAISTTMPSSVRCEKIIFQKDSGQIFGTAVQYRELPAFVKALGNTPLFSNVMLRDLDRSSDAKKTDFTFTIAFQLKREPDPS</sequence>
<dbReference type="Proteomes" id="UP001154240">
    <property type="component" value="Unassembled WGS sequence"/>
</dbReference>
<evidence type="ECO:0000256" key="1">
    <source>
        <dbReference type="SAM" id="Coils"/>
    </source>
</evidence>
<proteinExistence type="predicted"/>
<protein>
    <submittedName>
        <fullName evidence="3">PilN domain-containing protein</fullName>
    </submittedName>
</protein>
<evidence type="ECO:0000256" key="2">
    <source>
        <dbReference type="SAM" id="Phobius"/>
    </source>
</evidence>
<dbReference type="AlphaFoldDB" id="A0A9X4RLU5"/>
<evidence type="ECO:0000313" key="4">
    <source>
        <dbReference type="Proteomes" id="UP001154240"/>
    </source>
</evidence>
<dbReference type="InterPro" id="IPR007813">
    <property type="entry name" value="PilN"/>
</dbReference>
<dbReference type="RefSeq" id="WP_307633419.1">
    <property type="nucleotide sequence ID" value="NZ_JAPHEH010000001.1"/>
</dbReference>
<reference evidence="3" key="2">
    <citation type="submission" date="2022-10" db="EMBL/GenBank/DDBJ databases">
        <authorList>
            <person name="Aronson H.S."/>
        </authorList>
    </citation>
    <scope>NUCLEOTIDE SEQUENCE</scope>
    <source>
        <strain evidence="3">RS19-109</strain>
    </source>
</reference>
<reference evidence="3" key="1">
    <citation type="journal article" date="2022" name="bioRxiv">
        <title>Thiovibrio frasassiensisgen. nov., sp. nov., an autotrophic, elemental sulfur disproportionating bacterium isolated from sulfidic karst sediment, and proposal of Thiovibrionaceae fam. nov.</title>
        <authorList>
            <person name="Aronson H."/>
            <person name="Thomas C."/>
            <person name="Bhattacharyya M."/>
            <person name="Eckstein S."/>
            <person name="Jensen S."/>
            <person name="Barco R."/>
            <person name="Macalady J."/>
            <person name="Amend J."/>
        </authorList>
    </citation>
    <scope>NUCLEOTIDE SEQUENCE</scope>
    <source>
        <strain evidence="3">RS19-109</strain>
    </source>
</reference>
<name>A0A9X4RLU5_9BACT</name>
<keyword evidence="2" id="KW-0812">Transmembrane</keyword>
<accession>A0A9X4RLU5</accession>
<gene>
    <name evidence="3" type="ORF">OLX77_09825</name>
</gene>